<evidence type="ECO:0000313" key="1">
    <source>
        <dbReference type="EMBL" id="VDO65396.1"/>
    </source>
</evidence>
<accession>A0A183LNB7</accession>
<protein>
    <submittedName>
        <fullName evidence="1">Uncharacterized protein</fullName>
    </submittedName>
</protein>
<keyword evidence="2" id="KW-1185">Reference proteome</keyword>
<dbReference type="AlphaFoldDB" id="A0A183LNB7"/>
<sequence>MDPGAYVHHLFGIKDFLTPLGGFSISTNLVKAPDIRSLSCQFYKLDPRHEKDTGASPFAALVWNQGFPTLLGGLSVTTNPVKALDIRFSSSRFHKQHP</sequence>
<gene>
    <name evidence="1" type="ORF">SMRZ_LOCUS5292</name>
</gene>
<dbReference type="Proteomes" id="UP000277204">
    <property type="component" value="Unassembled WGS sequence"/>
</dbReference>
<name>A0A183LNB7_9TREM</name>
<reference evidence="1 2" key="1">
    <citation type="submission" date="2018-11" db="EMBL/GenBank/DDBJ databases">
        <authorList>
            <consortium name="Pathogen Informatics"/>
        </authorList>
    </citation>
    <scope>NUCLEOTIDE SEQUENCE [LARGE SCALE GENOMIC DNA]</scope>
    <source>
        <strain evidence="1 2">Zambia</strain>
    </source>
</reference>
<evidence type="ECO:0000313" key="2">
    <source>
        <dbReference type="Proteomes" id="UP000277204"/>
    </source>
</evidence>
<organism evidence="1 2">
    <name type="scientific">Schistosoma margrebowiei</name>
    <dbReference type="NCBI Taxonomy" id="48269"/>
    <lineage>
        <taxon>Eukaryota</taxon>
        <taxon>Metazoa</taxon>
        <taxon>Spiralia</taxon>
        <taxon>Lophotrochozoa</taxon>
        <taxon>Platyhelminthes</taxon>
        <taxon>Trematoda</taxon>
        <taxon>Digenea</taxon>
        <taxon>Strigeidida</taxon>
        <taxon>Schistosomatoidea</taxon>
        <taxon>Schistosomatidae</taxon>
        <taxon>Schistosoma</taxon>
    </lineage>
</organism>
<dbReference type="EMBL" id="UZAI01001799">
    <property type="protein sequence ID" value="VDO65396.1"/>
    <property type="molecule type" value="Genomic_DNA"/>
</dbReference>
<proteinExistence type="predicted"/>